<keyword evidence="3" id="KW-1003">Cell membrane</keyword>
<name>A0A1A8XKG8_9RHOO</name>
<feature type="transmembrane region" description="Helical" evidence="7">
    <location>
        <begin position="323"/>
        <end position="344"/>
    </location>
</feature>
<feature type="transmembrane region" description="Helical" evidence="7">
    <location>
        <begin position="12"/>
        <end position="31"/>
    </location>
</feature>
<evidence type="ECO:0000256" key="4">
    <source>
        <dbReference type="ARBA" id="ARBA00022692"/>
    </source>
</evidence>
<keyword evidence="9" id="KW-1185">Reference proteome</keyword>
<keyword evidence="4 7" id="KW-0812">Transmembrane</keyword>
<sequence length="478" mass="51658">MSTRKALALSFLDRYSGLVLHTASAMVVARLLTPSEIGVYSVTMVLLGFVATFRDLGAGQYLVQQKELTPERIRATWSVQLGLGLFIALLILASAIPAATFYNEPRMLDIMLVLALNFAITPFLAFPYAWLARDMRFGTIAIIRFVGSVVHAGASIGLAWSGHGPISLAWANALTTLSGILAVWLIARPSMHWKPTLKGIAEVVSFGGKLTLNSLMNTLAMGAPELFLGKLQTMSAAGQFSRALGLVTMFQRLVMDAVNAVALPYFAKQFRESRDFADSFIVAMELVTGLGWAFFSGICVLAYPAIHILYGDQWGDAVNPTRWLALAYAIGIPSAVCYTPLIAIGAATDTLKITVVATLLYVAATFAGAALDLVSLSQLLVVAASISVCLWLRMAKKRIGFPLKALFHCWLKSLWLAIGAIAVPMATMMQMGWRSPDVLTTTCISVPGGAIGFLLAAYVTKHQVWNEISKVIYRRGPT</sequence>
<feature type="transmembrane region" description="Helical" evidence="7">
    <location>
        <begin position="439"/>
        <end position="460"/>
    </location>
</feature>
<dbReference type="Proteomes" id="UP000199600">
    <property type="component" value="Unassembled WGS sequence"/>
</dbReference>
<dbReference type="PANTHER" id="PTHR30250:SF10">
    <property type="entry name" value="LIPOPOLYSACCHARIDE BIOSYNTHESIS PROTEIN WZXC"/>
    <property type="match status" value="1"/>
</dbReference>
<protein>
    <submittedName>
        <fullName evidence="8">Putative Membrane protein involved in the export of O-antigen and teichoic acid</fullName>
    </submittedName>
</protein>
<feature type="transmembrane region" description="Helical" evidence="7">
    <location>
        <begin position="414"/>
        <end position="433"/>
    </location>
</feature>
<feature type="transmembrane region" description="Helical" evidence="7">
    <location>
        <begin position="376"/>
        <end position="393"/>
    </location>
</feature>
<comment type="subcellular location">
    <subcellularLocation>
        <location evidence="1">Cell membrane</location>
        <topology evidence="1">Multi-pass membrane protein</topology>
    </subcellularLocation>
</comment>
<dbReference type="CDD" id="cd13127">
    <property type="entry name" value="MATE_tuaB_like"/>
    <property type="match status" value="1"/>
</dbReference>
<accession>A0A1A8XKG8</accession>
<reference evidence="8 9" key="1">
    <citation type="submission" date="2016-06" db="EMBL/GenBank/DDBJ databases">
        <authorList>
            <person name="Kjaerup R.B."/>
            <person name="Dalgaard T.S."/>
            <person name="Juul-Madsen H.R."/>
        </authorList>
    </citation>
    <scope>NUCLEOTIDE SEQUENCE [LARGE SCALE GENOMIC DNA]</scope>
    <source>
        <strain evidence="8">2</strain>
    </source>
</reference>
<gene>
    <name evidence="8" type="ORF">PROAA_1630001</name>
</gene>
<evidence type="ECO:0000256" key="7">
    <source>
        <dbReference type="SAM" id="Phobius"/>
    </source>
</evidence>
<organism evidence="8 9">
    <name type="scientific">Candidatus Propionivibrio aalborgensis</name>
    <dbReference type="NCBI Taxonomy" id="1860101"/>
    <lineage>
        <taxon>Bacteria</taxon>
        <taxon>Pseudomonadati</taxon>
        <taxon>Pseudomonadota</taxon>
        <taxon>Betaproteobacteria</taxon>
        <taxon>Rhodocyclales</taxon>
        <taxon>Rhodocyclaceae</taxon>
        <taxon>Propionivibrio</taxon>
    </lineage>
</organism>
<dbReference type="InterPro" id="IPR050833">
    <property type="entry name" value="Poly_Biosynth_Transport"/>
</dbReference>
<evidence type="ECO:0000313" key="8">
    <source>
        <dbReference type="EMBL" id="SBT05679.1"/>
    </source>
</evidence>
<comment type="similarity">
    <text evidence="2">Belongs to the polysaccharide synthase family.</text>
</comment>
<evidence type="ECO:0000256" key="1">
    <source>
        <dbReference type="ARBA" id="ARBA00004651"/>
    </source>
</evidence>
<dbReference type="AlphaFoldDB" id="A0A1A8XKG8"/>
<feature type="transmembrane region" description="Helical" evidence="7">
    <location>
        <begin position="168"/>
        <end position="187"/>
    </location>
</feature>
<feature type="transmembrane region" description="Helical" evidence="7">
    <location>
        <begin position="77"/>
        <end position="98"/>
    </location>
</feature>
<evidence type="ECO:0000256" key="2">
    <source>
        <dbReference type="ARBA" id="ARBA00007430"/>
    </source>
</evidence>
<evidence type="ECO:0000256" key="5">
    <source>
        <dbReference type="ARBA" id="ARBA00022989"/>
    </source>
</evidence>
<dbReference type="Pfam" id="PF13440">
    <property type="entry name" value="Polysacc_synt_3"/>
    <property type="match status" value="1"/>
</dbReference>
<feature type="transmembrane region" description="Helical" evidence="7">
    <location>
        <begin position="351"/>
        <end position="370"/>
    </location>
</feature>
<feature type="transmembrane region" description="Helical" evidence="7">
    <location>
        <begin position="110"/>
        <end position="130"/>
    </location>
</feature>
<evidence type="ECO:0000256" key="6">
    <source>
        <dbReference type="ARBA" id="ARBA00023136"/>
    </source>
</evidence>
<evidence type="ECO:0000256" key="3">
    <source>
        <dbReference type="ARBA" id="ARBA00022475"/>
    </source>
</evidence>
<feature type="transmembrane region" description="Helical" evidence="7">
    <location>
        <begin position="37"/>
        <end position="56"/>
    </location>
</feature>
<dbReference type="PANTHER" id="PTHR30250">
    <property type="entry name" value="PST FAMILY PREDICTED COLANIC ACID TRANSPORTER"/>
    <property type="match status" value="1"/>
</dbReference>
<dbReference type="GO" id="GO:0005886">
    <property type="term" value="C:plasma membrane"/>
    <property type="evidence" value="ECO:0007669"/>
    <property type="project" value="UniProtKB-SubCell"/>
</dbReference>
<keyword evidence="5 7" id="KW-1133">Transmembrane helix</keyword>
<feature type="transmembrane region" description="Helical" evidence="7">
    <location>
        <begin position="142"/>
        <end position="162"/>
    </location>
</feature>
<dbReference type="EMBL" id="FLQY01000072">
    <property type="protein sequence ID" value="SBT05679.1"/>
    <property type="molecule type" value="Genomic_DNA"/>
</dbReference>
<proteinExistence type="inferred from homology"/>
<keyword evidence="6 7" id="KW-0472">Membrane</keyword>
<feature type="transmembrane region" description="Helical" evidence="7">
    <location>
        <begin position="279"/>
        <end position="303"/>
    </location>
</feature>
<evidence type="ECO:0000313" key="9">
    <source>
        <dbReference type="Proteomes" id="UP000199600"/>
    </source>
</evidence>